<dbReference type="AlphaFoldDB" id="A0A2A6BKX4"/>
<protein>
    <submittedName>
        <fullName evidence="1">Uncharacterized protein</fullName>
    </submittedName>
</protein>
<organism evidence="1 2">
    <name type="scientific">Pristionchus pacificus</name>
    <name type="common">Parasitic nematode worm</name>
    <dbReference type="NCBI Taxonomy" id="54126"/>
    <lineage>
        <taxon>Eukaryota</taxon>
        <taxon>Metazoa</taxon>
        <taxon>Ecdysozoa</taxon>
        <taxon>Nematoda</taxon>
        <taxon>Chromadorea</taxon>
        <taxon>Rhabditida</taxon>
        <taxon>Rhabditina</taxon>
        <taxon>Diplogasteromorpha</taxon>
        <taxon>Diplogasteroidea</taxon>
        <taxon>Neodiplogasteridae</taxon>
        <taxon>Pristionchus</taxon>
    </lineage>
</organism>
<accession>A0A2A6BKX4</accession>
<gene>
    <name evidence="1" type="primary">WBGene00282384</name>
</gene>
<proteinExistence type="predicted"/>
<keyword evidence="2" id="KW-1185">Reference proteome</keyword>
<sequence>MFSLSLCPDLALRRQEVAAHEQRVVVLLEHGAHVARRLVDRDRSLEYVETYRRLVAAAAASDAGESGAAAAAAAPGPPLSFCPARPTSISSRGKARQGDWYRTGN</sequence>
<reference evidence="2" key="1">
    <citation type="journal article" date="2008" name="Nat. Genet.">
        <title>The Pristionchus pacificus genome provides a unique perspective on nematode lifestyle and parasitism.</title>
        <authorList>
            <person name="Dieterich C."/>
            <person name="Clifton S.W."/>
            <person name="Schuster L.N."/>
            <person name="Chinwalla A."/>
            <person name="Delehaunty K."/>
            <person name="Dinkelacker I."/>
            <person name="Fulton L."/>
            <person name="Fulton R."/>
            <person name="Godfrey J."/>
            <person name="Minx P."/>
            <person name="Mitreva M."/>
            <person name="Roeseler W."/>
            <person name="Tian H."/>
            <person name="Witte H."/>
            <person name="Yang S.P."/>
            <person name="Wilson R.K."/>
            <person name="Sommer R.J."/>
        </authorList>
    </citation>
    <scope>NUCLEOTIDE SEQUENCE [LARGE SCALE GENOMIC DNA]</scope>
    <source>
        <strain evidence="2">PS312</strain>
    </source>
</reference>
<dbReference type="EnsemblMetazoa" id="PPA44015.1">
    <property type="protein sequence ID" value="PPA44015.1"/>
    <property type="gene ID" value="WBGene00282384"/>
</dbReference>
<evidence type="ECO:0000313" key="2">
    <source>
        <dbReference type="Proteomes" id="UP000005239"/>
    </source>
</evidence>
<dbReference type="Proteomes" id="UP000005239">
    <property type="component" value="Unassembled WGS sequence"/>
</dbReference>
<reference evidence="1" key="2">
    <citation type="submission" date="2022-06" db="UniProtKB">
        <authorList>
            <consortium name="EnsemblMetazoa"/>
        </authorList>
    </citation>
    <scope>IDENTIFICATION</scope>
    <source>
        <strain evidence="1">PS312</strain>
    </source>
</reference>
<accession>A0A8R1Z8W3</accession>
<evidence type="ECO:0000313" key="1">
    <source>
        <dbReference type="EnsemblMetazoa" id="PPA44015.1"/>
    </source>
</evidence>
<name>A0A2A6BKX4_PRIPA</name>